<dbReference type="PROSITE" id="PS50405">
    <property type="entry name" value="GST_CTER"/>
    <property type="match status" value="1"/>
</dbReference>
<dbReference type="InterPro" id="IPR036282">
    <property type="entry name" value="Glutathione-S-Trfase_C_sf"/>
</dbReference>
<dbReference type="EMBL" id="OVEO01000006">
    <property type="protein sequence ID" value="SPQ96968.1"/>
    <property type="molecule type" value="Genomic_DNA"/>
</dbReference>
<dbReference type="Gene3D" id="3.40.30.10">
    <property type="entry name" value="Glutaredoxin"/>
    <property type="match status" value="1"/>
</dbReference>
<reference evidence="4 6" key="2">
    <citation type="submission" date="2018-03" db="EMBL/GenBank/DDBJ databases">
        <authorList>
            <person name="Fogelqvist J."/>
        </authorList>
    </citation>
    <scope>NUCLEOTIDE SEQUENCE [LARGE SCALE GENOMIC DNA]</scope>
</reference>
<evidence type="ECO:0000259" key="2">
    <source>
        <dbReference type="PROSITE" id="PS50405"/>
    </source>
</evidence>
<dbReference type="SFLD" id="SFLDG00363">
    <property type="entry name" value="AMPS_(cytGST):_Alpha-__Mu-__Pi"/>
    <property type="match status" value="1"/>
</dbReference>
<accession>A0A0G4J4B5</accession>
<evidence type="ECO:0008006" key="7">
    <source>
        <dbReference type="Google" id="ProtNLM"/>
    </source>
</evidence>
<name>A0A0G4J4B5_PLABS</name>
<evidence type="ECO:0000313" key="5">
    <source>
        <dbReference type="Proteomes" id="UP000039324"/>
    </source>
</evidence>
<dbReference type="OrthoDB" id="420389at2759"/>
<keyword evidence="5" id="KW-1185">Reference proteome</keyword>
<dbReference type="Pfam" id="PF02798">
    <property type="entry name" value="GST_N"/>
    <property type="match status" value="1"/>
</dbReference>
<feature type="domain" description="GST N-terminal" evidence="1">
    <location>
        <begin position="4"/>
        <end position="81"/>
    </location>
</feature>
<dbReference type="InterPro" id="IPR040079">
    <property type="entry name" value="Glutathione_S-Trfase"/>
</dbReference>
<dbReference type="GO" id="GO:0004364">
    <property type="term" value="F:glutathione transferase activity"/>
    <property type="evidence" value="ECO:0007669"/>
    <property type="project" value="TreeGrafter"/>
</dbReference>
<dbReference type="InterPro" id="IPR036249">
    <property type="entry name" value="Thioredoxin-like_sf"/>
</dbReference>
<dbReference type="CDD" id="cd03192">
    <property type="entry name" value="GST_C_Sigma_like"/>
    <property type="match status" value="1"/>
</dbReference>
<evidence type="ECO:0000259" key="1">
    <source>
        <dbReference type="PROSITE" id="PS50404"/>
    </source>
</evidence>
<protein>
    <recommendedName>
        <fullName evidence="7">Glutathione S-transferase</fullName>
    </recommendedName>
</protein>
<dbReference type="FunFam" id="1.20.1050.10:FF:000030">
    <property type="entry name" value="Glutathione S-transferase S1"/>
    <property type="match status" value="1"/>
</dbReference>
<dbReference type="SFLD" id="SFLDG01205">
    <property type="entry name" value="AMPS.1"/>
    <property type="match status" value="1"/>
</dbReference>
<dbReference type="Gene3D" id="1.20.1050.10">
    <property type="match status" value="1"/>
</dbReference>
<dbReference type="PANTHER" id="PTHR11571:SF252">
    <property type="entry name" value="GLUTATHIONE S-TRANSFERASE"/>
    <property type="match status" value="1"/>
</dbReference>
<dbReference type="InterPro" id="IPR010987">
    <property type="entry name" value="Glutathione-S-Trfase_C-like"/>
</dbReference>
<dbReference type="Proteomes" id="UP000039324">
    <property type="component" value="Unassembled WGS sequence"/>
</dbReference>
<dbReference type="GO" id="GO:0006749">
    <property type="term" value="P:glutathione metabolic process"/>
    <property type="evidence" value="ECO:0007669"/>
    <property type="project" value="TreeGrafter"/>
</dbReference>
<keyword evidence="4" id="KW-0496">Mitochondrion</keyword>
<evidence type="ECO:0000313" key="4">
    <source>
        <dbReference type="EMBL" id="SPQ96968.1"/>
    </source>
</evidence>
<feature type="domain" description="GST C-terminal" evidence="2">
    <location>
        <begin position="83"/>
        <end position="210"/>
    </location>
</feature>
<dbReference type="Pfam" id="PF14497">
    <property type="entry name" value="GST_C_3"/>
    <property type="match status" value="1"/>
</dbReference>
<geneLocation type="mitochondrion" evidence="4"/>
<gene>
    <name evidence="3" type="ORF">PBRA_009067</name>
    <name evidence="4" type="ORF">PLBR_LOCUS4183</name>
</gene>
<dbReference type="InterPro" id="IPR004045">
    <property type="entry name" value="Glutathione_S-Trfase_N"/>
</dbReference>
<dbReference type="CDD" id="cd03039">
    <property type="entry name" value="GST_N_Sigma_like"/>
    <property type="match status" value="1"/>
</dbReference>
<dbReference type="SUPFAM" id="SSF47616">
    <property type="entry name" value="GST C-terminal domain-like"/>
    <property type="match status" value="1"/>
</dbReference>
<dbReference type="STRING" id="37360.A0A0G4J4B5"/>
<dbReference type="AlphaFoldDB" id="A0A0G4J4B5"/>
<dbReference type="EMBL" id="CDSF01000129">
    <property type="protein sequence ID" value="CEP02483.1"/>
    <property type="molecule type" value="Genomic_DNA"/>
</dbReference>
<dbReference type="PROSITE" id="PS50404">
    <property type="entry name" value="GST_NTER"/>
    <property type="match status" value="1"/>
</dbReference>
<organism evidence="3 5">
    <name type="scientific">Plasmodiophora brassicae</name>
    <name type="common">Clubroot disease agent</name>
    <dbReference type="NCBI Taxonomy" id="37360"/>
    <lineage>
        <taxon>Eukaryota</taxon>
        <taxon>Sar</taxon>
        <taxon>Rhizaria</taxon>
        <taxon>Endomyxa</taxon>
        <taxon>Phytomyxea</taxon>
        <taxon>Plasmodiophorida</taxon>
        <taxon>Plasmodiophoridae</taxon>
        <taxon>Plasmodiophora</taxon>
    </lineage>
</organism>
<sequence>MPSPSIKLTYFDMPGRAETIRLALHVAGVPYEFERVARDQWPSLKPKTPFGGLPVMTIDGVQYAQTHALLRYVAAIGKMEPATPIDRLKVDQIIEANTDIVTALMPSLREPDAQKKMAMRKELADTTLPPLLKGIDRALGQNATPGYTCGSTITIADISLWGLTQWFRSGMIDGIPKDLIDGYPAIAKVVQTVGEHPKVAEWVKQNPAQR</sequence>
<dbReference type="Proteomes" id="UP000290189">
    <property type="component" value="Unassembled WGS sequence"/>
</dbReference>
<reference evidence="3 5" key="1">
    <citation type="submission" date="2015-02" db="EMBL/GenBank/DDBJ databases">
        <authorList>
            <person name="Chooi Y.-H."/>
        </authorList>
    </citation>
    <scope>NUCLEOTIDE SEQUENCE [LARGE SCALE GENOMIC DNA]</scope>
    <source>
        <strain evidence="3">E3</strain>
    </source>
</reference>
<dbReference type="PANTHER" id="PTHR11571">
    <property type="entry name" value="GLUTATHIONE S-TRANSFERASE"/>
    <property type="match status" value="1"/>
</dbReference>
<dbReference type="OMA" id="PWFKEQD"/>
<dbReference type="InterPro" id="IPR004046">
    <property type="entry name" value="GST_C"/>
</dbReference>
<evidence type="ECO:0000313" key="6">
    <source>
        <dbReference type="Proteomes" id="UP000290189"/>
    </source>
</evidence>
<dbReference type="SFLD" id="SFLDS00019">
    <property type="entry name" value="Glutathione_Transferase_(cytos"/>
    <property type="match status" value="1"/>
</dbReference>
<dbReference type="SUPFAM" id="SSF52833">
    <property type="entry name" value="Thioredoxin-like"/>
    <property type="match status" value="1"/>
</dbReference>
<proteinExistence type="predicted"/>
<dbReference type="InterPro" id="IPR050213">
    <property type="entry name" value="GST_superfamily"/>
</dbReference>
<evidence type="ECO:0000313" key="3">
    <source>
        <dbReference type="EMBL" id="CEP02483.1"/>
    </source>
</evidence>